<comment type="caution">
    <text evidence="1">The sequence shown here is derived from an EMBL/GenBank/DDBJ whole genome shotgun (WGS) entry which is preliminary data.</text>
</comment>
<reference evidence="1 2" key="1">
    <citation type="submission" date="2018-09" db="EMBL/GenBank/DDBJ databases">
        <title>Genomic Encyclopedia of Archaeal and Bacterial Type Strains, Phase II (KMG-II): from individual species to whole genera.</title>
        <authorList>
            <person name="Goeker M."/>
        </authorList>
    </citation>
    <scope>NUCLEOTIDE SEQUENCE [LARGE SCALE GENOMIC DNA]</scope>
    <source>
        <strain evidence="1 2">DSM 21950</strain>
    </source>
</reference>
<organism evidence="1 2">
    <name type="scientific">Marinifilum flexuosum</name>
    <dbReference type="NCBI Taxonomy" id="1117708"/>
    <lineage>
        <taxon>Bacteria</taxon>
        <taxon>Pseudomonadati</taxon>
        <taxon>Bacteroidota</taxon>
        <taxon>Bacteroidia</taxon>
        <taxon>Marinilabiliales</taxon>
        <taxon>Marinifilaceae</taxon>
    </lineage>
</organism>
<keyword evidence="2" id="KW-1185">Reference proteome</keyword>
<evidence type="ECO:0000313" key="2">
    <source>
        <dbReference type="Proteomes" id="UP000284531"/>
    </source>
</evidence>
<gene>
    <name evidence="1" type="ORF">BXY64_2418</name>
</gene>
<protein>
    <submittedName>
        <fullName evidence="1">Uncharacterized protein</fullName>
    </submittedName>
</protein>
<sequence length="63" mass="7461">MRAVKRALELTGNYEFRSNFWGSLVLYVEREFEYVDTIDSTVSPSFTLWQKATPKDLKELDLR</sequence>
<evidence type="ECO:0000313" key="1">
    <source>
        <dbReference type="EMBL" id="RKE02330.1"/>
    </source>
</evidence>
<dbReference type="EMBL" id="RAPQ01000009">
    <property type="protein sequence ID" value="RKE02330.1"/>
    <property type="molecule type" value="Genomic_DNA"/>
</dbReference>
<dbReference type="Proteomes" id="UP000284531">
    <property type="component" value="Unassembled WGS sequence"/>
</dbReference>
<dbReference type="RefSeq" id="WP_120240209.1">
    <property type="nucleotide sequence ID" value="NZ_RAPQ01000009.1"/>
</dbReference>
<name>A0A419X3Z3_9BACT</name>
<proteinExistence type="predicted"/>
<accession>A0A419X3Z3</accession>
<dbReference type="AlphaFoldDB" id="A0A419X3Z3"/>